<gene>
    <name evidence="3" type="ORF">Cflav_PD5865</name>
</gene>
<dbReference type="InterPro" id="IPR001296">
    <property type="entry name" value="Glyco_trans_1"/>
</dbReference>
<dbReference type="Pfam" id="PF00534">
    <property type="entry name" value="Glycos_transf_1"/>
    <property type="match status" value="1"/>
</dbReference>
<name>B9X9S9_PEDPL</name>
<dbReference type="PANTHER" id="PTHR12526:SF635">
    <property type="entry name" value="GLYCOSYL TRANSFERASE GROUP 1"/>
    <property type="match status" value="1"/>
</dbReference>
<dbReference type="Pfam" id="PF13579">
    <property type="entry name" value="Glyco_trans_4_4"/>
    <property type="match status" value="1"/>
</dbReference>
<organism evidence="3 4">
    <name type="scientific">Pedosphaera parvula (strain Ellin514)</name>
    <dbReference type="NCBI Taxonomy" id="320771"/>
    <lineage>
        <taxon>Bacteria</taxon>
        <taxon>Pseudomonadati</taxon>
        <taxon>Verrucomicrobiota</taxon>
        <taxon>Pedosphaerae</taxon>
        <taxon>Pedosphaerales</taxon>
        <taxon>Pedosphaeraceae</taxon>
        <taxon>Pedosphaera</taxon>
    </lineage>
</organism>
<evidence type="ECO:0000259" key="1">
    <source>
        <dbReference type="Pfam" id="PF00534"/>
    </source>
</evidence>
<dbReference type="Proteomes" id="UP000003688">
    <property type="component" value="Unassembled WGS sequence"/>
</dbReference>
<dbReference type="STRING" id="320771.Cflav_PD5865"/>
<accession>B9X9S9</accession>
<dbReference type="GO" id="GO:0016757">
    <property type="term" value="F:glycosyltransferase activity"/>
    <property type="evidence" value="ECO:0007669"/>
    <property type="project" value="InterPro"/>
</dbReference>
<keyword evidence="3" id="KW-0808">Transferase</keyword>
<feature type="domain" description="Glycosyltransferase subfamily 4-like N-terminal" evidence="2">
    <location>
        <begin position="16"/>
        <end position="199"/>
    </location>
</feature>
<evidence type="ECO:0000313" key="3">
    <source>
        <dbReference type="EMBL" id="EEF63230.1"/>
    </source>
</evidence>
<proteinExistence type="predicted"/>
<sequence length="420" mass="46537">MHTVHLLRKYNPAEWGGTETAIHRLFDGLRKQDVSSVVYCPKLDCACSVNDPLQAAGCRIERFKAFVPVWGISTAEKRQLVSVGGNLMSFDLISALWRQKNVSLVHTHALGRIGAIGATFARRRKIPLVASIHGGVLDLPANLKSSFHNPIRKGVEWGRIFGMLLRSPQLLDDADAIVTCNPREAALHQEKYPRKHVMVQPHGVPMDLYRRDQRTAAQVAFPHLTNRRILLAVGRIDSIKNQAWLIEQLPALLEKHPEAVLVLAGACTEEKYGKRIEKRIQELGLGERVFLTGGLPPGDPRLIGLLQVAEALLLPSVSETFGLVLLEAWAAGTSVISSRTSGASTLIKQGENGLLFDLDNPQSFHEAVDHTLLNRELRREMIASGARLVAAEYNTDVLAGRMKRLYETLIQEKNALRHSS</sequence>
<dbReference type="EMBL" id="ABOX02000001">
    <property type="protein sequence ID" value="EEF63230.1"/>
    <property type="molecule type" value="Genomic_DNA"/>
</dbReference>
<protein>
    <submittedName>
        <fullName evidence="3">Glycosyl transferase group 1</fullName>
    </submittedName>
</protein>
<dbReference type="InterPro" id="IPR028098">
    <property type="entry name" value="Glyco_trans_4-like_N"/>
</dbReference>
<comment type="caution">
    <text evidence="3">The sequence shown here is derived from an EMBL/GenBank/DDBJ whole genome shotgun (WGS) entry which is preliminary data.</text>
</comment>
<dbReference type="CDD" id="cd03801">
    <property type="entry name" value="GT4_PimA-like"/>
    <property type="match status" value="1"/>
</dbReference>
<dbReference type="RefSeq" id="WP_007412537.1">
    <property type="nucleotide sequence ID" value="NZ_ABOX02000001.1"/>
</dbReference>
<feature type="domain" description="Glycosyl transferase family 1" evidence="1">
    <location>
        <begin position="223"/>
        <end position="385"/>
    </location>
</feature>
<keyword evidence="4" id="KW-1185">Reference proteome</keyword>
<evidence type="ECO:0000259" key="2">
    <source>
        <dbReference type="Pfam" id="PF13579"/>
    </source>
</evidence>
<evidence type="ECO:0000313" key="4">
    <source>
        <dbReference type="Proteomes" id="UP000003688"/>
    </source>
</evidence>
<dbReference type="AlphaFoldDB" id="B9X9S9"/>
<dbReference type="OrthoDB" id="9795068at2"/>
<dbReference type="SUPFAM" id="SSF53756">
    <property type="entry name" value="UDP-Glycosyltransferase/glycogen phosphorylase"/>
    <property type="match status" value="1"/>
</dbReference>
<dbReference type="Gene3D" id="3.40.50.2000">
    <property type="entry name" value="Glycogen Phosphorylase B"/>
    <property type="match status" value="2"/>
</dbReference>
<dbReference type="PANTHER" id="PTHR12526">
    <property type="entry name" value="GLYCOSYLTRANSFERASE"/>
    <property type="match status" value="1"/>
</dbReference>
<reference evidence="3 4" key="1">
    <citation type="journal article" date="2011" name="J. Bacteriol.">
        <title>Genome sequence of 'Pedosphaera parvula' Ellin514, an aerobic Verrucomicrobial isolate from pasture soil.</title>
        <authorList>
            <person name="Kant R."/>
            <person name="van Passel M.W."/>
            <person name="Sangwan P."/>
            <person name="Palva A."/>
            <person name="Lucas S."/>
            <person name="Copeland A."/>
            <person name="Lapidus A."/>
            <person name="Glavina Del Rio T."/>
            <person name="Dalin E."/>
            <person name="Tice H."/>
            <person name="Bruce D."/>
            <person name="Goodwin L."/>
            <person name="Pitluck S."/>
            <person name="Chertkov O."/>
            <person name="Larimer F.W."/>
            <person name="Land M.L."/>
            <person name="Hauser L."/>
            <person name="Brettin T.S."/>
            <person name="Detter J.C."/>
            <person name="Han S."/>
            <person name="de Vos W.M."/>
            <person name="Janssen P.H."/>
            <person name="Smidt H."/>
        </authorList>
    </citation>
    <scope>NUCLEOTIDE SEQUENCE [LARGE SCALE GENOMIC DNA]</scope>
    <source>
        <strain evidence="3 4">Ellin514</strain>
    </source>
</reference>